<reference evidence="2 3" key="1">
    <citation type="submission" date="2024-05" db="EMBL/GenBank/DDBJ databases">
        <title>A draft genome resource for the thread blight pathogen Marasmius tenuissimus strain MS-2.</title>
        <authorList>
            <person name="Yulfo-Soto G.E."/>
            <person name="Baruah I.K."/>
            <person name="Amoako-Attah I."/>
            <person name="Bukari Y."/>
            <person name="Meinhardt L.W."/>
            <person name="Bailey B.A."/>
            <person name="Cohen S.P."/>
        </authorList>
    </citation>
    <scope>NUCLEOTIDE SEQUENCE [LARGE SCALE GENOMIC DNA]</scope>
    <source>
        <strain evidence="2 3">MS-2</strain>
    </source>
</reference>
<dbReference type="Proteomes" id="UP001437256">
    <property type="component" value="Unassembled WGS sequence"/>
</dbReference>
<accession>A0ABR3A9V5</accession>
<evidence type="ECO:0000313" key="2">
    <source>
        <dbReference type="EMBL" id="KAL0070373.1"/>
    </source>
</evidence>
<organism evidence="2 3">
    <name type="scientific">Marasmius tenuissimus</name>
    <dbReference type="NCBI Taxonomy" id="585030"/>
    <lineage>
        <taxon>Eukaryota</taxon>
        <taxon>Fungi</taxon>
        <taxon>Dikarya</taxon>
        <taxon>Basidiomycota</taxon>
        <taxon>Agaricomycotina</taxon>
        <taxon>Agaricomycetes</taxon>
        <taxon>Agaricomycetidae</taxon>
        <taxon>Agaricales</taxon>
        <taxon>Marasmiineae</taxon>
        <taxon>Marasmiaceae</taxon>
        <taxon>Marasmius</taxon>
    </lineage>
</organism>
<name>A0ABR3A9V5_9AGAR</name>
<evidence type="ECO:0000313" key="3">
    <source>
        <dbReference type="Proteomes" id="UP001437256"/>
    </source>
</evidence>
<keyword evidence="3" id="KW-1185">Reference proteome</keyword>
<gene>
    <name evidence="2" type="ORF">AAF712_002564</name>
</gene>
<feature type="region of interest" description="Disordered" evidence="1">
    <location>
        <begin position="156"/>
        <end position="184"/>
    </location>
</feature>
<protein>
    <submittedName>
        <fullName evidence="2">Uncharacterized protein</fullName>
    </submittedName>
</protein>
<sequence length="184" mass="19923">MKYKGGIIESASARADGEGGGHYMSAYQAAIMEKMAKLTTVEKQECDDKAKTLNSSHATKPSIAHILENQAVLPQLAAVLLKTLMGDDWGQAGDVVFVVHTIQPHSGSNKPVIHMTTVSGSNTNRKAFNIDDNDYKSFEETFVELARKWFNQVVQGKGKGKGKARTKTSPPPSSTIMQTVGVDK</sequence>
<comment type="caution">
    <text evidence="2">The sequence shown here is derived from an EMBL/GenBank/DDBJ whole genome shotgun (WGS) entry which is preliminary data.</text>
</comment>
<dbReference type="EMBL" id="JBBXMP010000007">
    <property type="protein sequence ID" value="KAL0070373.1"/>
    <property type="molecule type" value="Genomic_DNA"/>
</dbReference>
<proteinExistence type="predicted"/>
<evidence type="ECO:0000256" key="1">
    <source>
        <dbReference type="SAM" id="MobiDB-lite"/>
    </source>
</evidence>